<name>A0A9D1SSJ9_9CLOT</name>
<dbReference type="AlphaFoldDB" id="A0A9D1SSJ9"/>
<evidence type="ECO:0000313" key="1">
    <source>
        <dbReference type="EMBL" id="HIU93221.1"/>
    </source>
</evidence>
<dbReference type="PANTHER" id="PTHR43481">
    <property type="entry name" value="FRUCTOSE-1-PHOSPHATE PHOSPHATASE"/>
    <property type="match status" value="1"/>
</dbReference>
<sequence>DVSKIVYDNGKIKGKPEPDIYEIAAKNLELQPQECIVVEDAVSGIESARRAGIGKIVAIESMETRELYSKLPAVNAIIADFDEFNRDWLSKKRDKVS</sequence>
<dbReference type="CDD" id="cd07505">
    <property type="entry name" value="HAD_BPGM-like"/>
    <property type="match status" value="1"/>
</dbReference>
<evidence type="ECO:0000313" key="2">
    <source>
        <dbReference type="Proteomes" id="UP000886748"/>
    </source>
</evidence>
<dbReference type="InterPro" id="IPR023214">
    <property type="entry name" value="HAD_sf"/>
</dbReference>
<accession>A0A9D1SSJ9</accession>
<dbReference type="PANTHER" id="PTHR43481:SF4">
    <property type="entry name" value="GLYCEROL-1-PHOSPHATE PHOSPHOHYDROLASE 1-RELATED"/>
    <property type="match status" value="1"/>
</dbReference>
<dbReference type="Pfam" id="PF00702">
    <property type="entry name" value="Hydrolase"/>
    <property type="match status" value="1"/>
</dbReference>
<dbReference type="Proteomes" id="UP000886748">
    <property type="component" value="Unassembled WGS sequence"/>
</dbReference>
<dbReference type="SUPFAM" id="SSF56784">
    <property type="entry name" value="HAD-like"/>
    <property type="match status" value="1"/>
</dbReference>
<protein>
    <submittedName>
        <fullName evidence="1">HAD family phosphatase</fullName>
    </submittedName>
</protein>
<dbReference type="InterPro" id="IPR006439">
    <property type="entry name" value="HAD-SF_hydro_IA"/>
</dbReference>
<dbReference type="InterPro" id="IPR051806">
    <property type="entry name" value="HAD-like_SPP"/>
</dbReference>
<organism evidence="1 2">
    <name type="scientific">Candidatus Limenecus avicola</name>
    <dbReference type="NCBI Taxonomy" id="2840847"/>
    <lineage>
        <taxon>Bacteria</taxon>
        <taxon>Bacillati</taxon>
        <taxon>Bacillota</taxon>
        <taxon>Clostridia</taxon>
        <taxon>Eubacteriales</taxon>
        <taxon>Clostridiaceae</taxon>
        <taxon>Clostridiaceae incertae sedis</taxon>
        <taxon>Candidatus Limenecus</taxon>
    </lineage>
</organism>
<feature type="non-terminal residue" evidence="1">
    <location>
        <position position="1"/>
    </location>
</feature>
<dbReference type="Gene3D" id="3.40.50.1000">
    <property type="entry name" value="HAD superfamily/HAD-like"/>
    <property type="match status" value="1"/>
</dbReference>
<gene>
    <name evidence="1" type="ORF">IAD26_08835</name>
</gene>
<comment type="caution">
    <text evidence="1">The sequence shown here is derived from an EMBL/GenBank/DDBJ whole genome shotgun (WGS) entry which is preliminary data.</text>
</comment>
<dbReference type="InterPro" id="IPR036412">
    <property type="entry name" value="HAD-like_sf"/>
</dbReference>
<proteinExistence type="predicted"/>
<dbReference type="GO" id="GO:0050308">
    <property type="term" value="F:sugar-phosphatase activity"/>
    <property type="evidence" value="ECO:0007669"/>
    <property type="project" value="TreeGrafter"/>
</dbReference>
<reference evidence="1" key="1">
    <citation type="submission" date="2020-10" db="EMBL/GenBank/DDBJ databases">
        <authorList>
            <person name="Gilroy R."/>
        </authorList>
    </citation>
    <scope>NUCLEOTIDE SEQUENCE</scope>
    <source>
        <strain evidence="1">CHK154-7741</strain>
    </source>
</reference>
<dbReference type="NCBIfam" id="TIGR01509">
    <property type="entry name" value="HAD-SF-IA-v3"/>
    <property type="match status" value="1"/>
</dbReference>
<reference evidence="1" key="2">
    <citation type="journal article" date="2021" name="PeerJ">
        <title>Extensive microbial diversity within the chicken gut microbiome revealed by metagenomics and culture.</title>
        <authorList>
            <person name="Gilroy R."/>
            <person name="Ravi A."/>
            <person name="Getino M."/>
            <person name="Pursley I."/>
            <person name="Horton D.L."/>
            <person name="Alikhan N.F."/>
            <person name="Baker D."/>
            <person name="Gharbi K."/>
            <person name="Hall N."/>
            <person name="Watson M."/>
            <person name="Adriaenssens E.M."/>
            <person name="Foster-Nyarko E."/>
            <person name="Jarju S."/>
            <person name="Secka A."/>
            <person name="Antonio M."/>
            <person name="Oren A."/>
            <person name="Chaudhuri R.R."/>
            <person name="La Ragione R."/>
            <person name="Hildebrand F."/>
            <person name="Pallen M.J."/>
        </authorList>
    </citation>
    <scope>NUCLEOTIDE SEQUENCE</scope>
    <source>
        <strain evidence="1">CHK154-7741</strain>
    </source>
</reference>
<dbReference type="EMBL" id="DVOD01000063">
    <property type="protein sequence ID" value="HIU93221.1"/>
    <property type="molecule type" value="Genomic_DNA"/>
</dbReference>